<organism evidence="4 5">
    <name type="scientific">Pocillopora damicornis</name>
    <name type="common">Cauliflower coral</name>
    <name type="synonym">Millepora damicornis</name>
    <dbReference type="NCBI Taxonomy" id="46731"/>
    <lineage>
        <taxon>Eukaryota</taxon>
        <taxon>Metazoa</taxon>
        <taxon>Cnidaria</taxon>
        <taxon>Anthozoa</taxon>
        <taxon>Hexacorallia</taxon>
        <taxon>Scleractinia</taxon>
        <taxon>Astrocoeniina</taxon>
        <taxon>Pocilloporidae</taxon>
        <taxon>Pocillopora</taxon>
    </lineage>
</organism>
<dbReference type="GO" id="GO:0005319">
    <property type="term" value="F:lipid transporter activity"/>
    <property type="evidence" value="ECO:0007669"/>
    <property type="project" value="InterPro"/>
</dbReference>
<dbReference type="SUPFAM" id="SSF56968">
    <property type="entry name" value="Lipovitellin-phosvitin complex, beta-sheet shell regions"/>
    <property type="match status" value="1"/>
</dbReference>
<evidence type="ECO:0000259" key="3">
    <source>
        <dbReference type="Pfam" id="PF01347"/>
    </source>
</evidence>
<dbReference type="InterPro" id="IPR001747">
    <property type="entry name" value="Vitellogenin_N"/>
</dbReference>
<name>A0A3M6TH48_POCDA</name>
<reference evidence="4 5" key="1">
    <citation type="journal article" date="2018" name="Sci. Rep.">
        <title>Comparative analysis of the Pocillopora damicornis genome highlights role of immune system in coral evolution.</title>
        <authorList>
            <person name="Cunning R."/>
            <person name="Bay R.A."/>
            <person name="Gillette P."/>
            <person name="Baker A.C."/>
            <person name="Traylor-Knowles N."/>
        </authorList>
    </citation>
    <scope>NUCLEOTIDE SEQUENCE [LARGE SCALE GENOMIC DNA]</scope>
    <source>
        <strain evidence="4">RSMAS</strain>
        <tissue evidence="4">Whole animal</tissue>
    </source>
</reference>
<feature type="chain" id="PRO_5017966674" description="Vitellogenin domain-containing protein" evidence="2">
    <location>
        <begin position="25"/>
        <end position="331"/>
    </location>
</feature>
<protein>
    <recommendedName>
        <fullName evidence="3">Vitellogenin domain-containing protein</fullName>
    </recommendedName>
</protein>
<dbReference type="AlphaFoldDB" id="A0A3M6TH48"/>
<dbReference type="Proteomes" id="UP000275408">
    <property type="component" value="Unassembled WGS sequence"/>
</dbReference>
<proteinExistence type="predicted"/>
<dbReference type="InterPro" id="IPR015819">
    <property type="entry name" value="Lipid_transp_b-sht_shell"/>
</dbReference>
<evidence type="ECO:0000256" key="2">
    <source>
        <dbReference type="SAM" id="SignalP"/>
    </source>
</evidence>
<accession>A0A3M6TH48</accession>
<evidence type="ECO:0000313" key="5">
    <source>
        <dbReference type="Proteomes" id="UP000275408"/>
    </source>
</evidence>
<keyword evidence="5" id="KW-1185">Reference proteome</keyword>
<feature type="domain" description="Vitellogenin" evidence="3">
    <location>
        <begin position="133"/>
        <end position="229"/>
    </location>
</feature>
<dbReference type="Pfam" id="PF01347">
    <property type="entry name" value="Vitellogenin_N"/>
    <property type="match status" value="1"/>
</dbReference>
<feature type="signal peptide" evidence="2">
    <location>
        <begin position="1"/>
        <end position="24"/>
    </location>
</feature>
<dbReference type="OrthoDB" id="6153184at2759"/>
<dbReference type="InterPro" id="IPR015816">
    <property type="entry name" value="Vitellinogen_b-sht_N"/>
</dbReference>
<dbReference type="Gene3D" id="2.30.230.10">
    <property type="entry name" value="Lipovitellin, beta-sheet shell regions, chain A"/>
    <property type="match status" value="1"/>
</dbReference>
<evidence type="ECO:0000313" key="4">
    <source>
        <dbReference type="EMBL" id="RMX40651.1"/>
    </source>
</evidence>
<feature type="non-terminal residue" evidence="4">
    <location>
        <position position="331"/>
    </location>
</feature>
<gene>
    <name evidence="4" type="ORF">pdam_00009913</name>
</gene>
<dbReference type="EMBL" id="RCHS01003600">
    <property type="protein sequence ID" value="RMX40651.1"/>
    <property type="molecule type" value="Genomic_DNA"/>
</dbReference>
<comment type="caution">
    <text evidence="4">The sequence shown here is derived from an EMBL/GenBank/DDBJ whole genome shotgun (WGS) entry which is preliminary data.</text>
</comment>
<sequence length="331" mass="37752">MSGRFLFVYYVILHAVSLQGKTISQKPLRLKPLTKCTYDYEVTVYTARGEKSTHSDGYQVHALVSIYSFSLKASDLIIKYSLIPISCTISVKNNVFAKVDLTPASYDLNGRQHSYLIKLDVRKPRLQRVGQGRVLANHPVNEEFEEQLSQPFYFQQKDHGTISGVLFAKKSESPEIAAFKKGIAGAFQLNLKEVHRSNIYRVEEHDDSGIFRTKYRVISANDTHAHLHRSWTNQDYQMFADGSPAKAEHRVQSQHSAHIHVKDGKVERVHRTNKAFFKPSNGHPRAENFEGFKGQEQDIEISTKGFSKLTLRSCLGPEYRRSKRSASEEPH</sequence>
<evidence type="ECO:0000256" key="1">
    <source>
        <dbReference type="ARBA" id="ARBA00022729"/>
    </source>
</evidence>
<keyword evidence="1 2" id="KW-0732">Signal</keyword>